<organism evidence="16 17">
    <name type="scientific">Kwoniella shivajii</name>
    <dbReference type="NCBI Taxonomy" id="564305"/>
    <lineage>
        <taxon>Eukaryota</taxon>
        <taxon>Fungi</taxon>
        <taxon>Dikarya</taxon>
        <taxon>Basidiomycota</taxon>
        <taxon>Agaricomycotina</taxon>
        <taxon>Tremellomycetes</taxon>
        <taxon>Tremellales</taxon>
        <taxon>Cryptococcaceae</taxon>
        <taxon>Kwoniella</taxon>
    </lineage>
</organism>
<keyword evidence="5 12" id="KW-0812">Transmembrane</keyword>
<dbReference type="InterPro" id="IPR018490">
    <property type="entry name" value="cNMP-bd_dom_sf"/>
</dbReference>
<feature type="region of interest" description="Disordered" evidence="13">
    <location>
        <begin position="878"/>
        <end position="897"/>
    </location>
</feature>
<feature type="compositionally biased region" description="Polar residues" evidence="13">
    <location>
        <begin position="502"/>
        <end position="511"/>
    </location>
</feature>
<comment type="subcellular location">
    <subcellularLocation>
        <location evidence="12">Endoplasmic reticulum membrane</location>
    </subcellularLocation>
    <subcellularLocation>
        <location evidence="1">Membrane</location>
    </subcellularLocation>
</comment>
<evidence type="ECO:0000259" key="15">
    <source>
        <dbReference type="PROSITE" id="PS51635"/>
    </source>
</evidence>
<dbReference type="PROSITE" id="PS01237">
    <property type="entry name" value="UPF0028"/>
    <property type="match status" value="1"/>
</dbReference>
<feature type="compositionally biased region" description="Polar residues" evidence="13">
    <location>
        <begin position="526"/>
        <end position="545"/>
    </location>
</feature>
<keyword evidence="8 12" id="KW-1133">Transmembrane helix</keyword>
<feature type="compositionally biased region" description="Polar residues" evidence="13">
    <location>
        <begin position="881"/>
        <end position="891"/>
    </location>
</feature>
<feature type="compositionally biased region" description="Acidic residues" evidence="13">
    <location>
        <begin position="245"/>
        <end position="255"/>
    </location>
</feature>
<dbReference type="SUPFAM" id="SSF51206">
    <property type="entry name" value="cAMP-binding domain-like"/>
    <property type="match status" value="3"/>
</dbReference>
<feature type="compositionally biased region" description="Polar residues" evidence="13">
    <location>
        <begin position="665"/>
        <end position="675"/>
    </location>
</feature>
<comment type="similarity">
    <text evidence="2 12">Belongs to the NTE family.</text>
</comment>
<feature type="short sequence motif" description="DGA/G" evidence="11">
    <location>
        <begin position="1468"/>
        <end position="1470"/>
    </location>
</feature>
<keyword evidence="7 11" id="KW-0442">Lipid degradation</keyword>
<dbReference type="SMART" id="SM00100">
    <property type="entry name" value="cNMP"/>
    <property type="match status" value="1"/>
</dbReference>
<evidence type="ECO:0000256" key="3">
    <source>
        <dbReference type="ARBA" id="ARBA00013274"/>
    </source>
</evidence>
<feature type="active site" description="Nucleophile" evidence="11">
    <location>
        <position position="1354"/>
    </location>
</feature>
<evidence type="ECO:0000256" key="8">
    <source>
        <dbReference type="ARBA" id="ARBA00022989"/>
    </source>
</evidence>
<keyword evidence="10 12" id="KW-0472">Membrane</keyword>
<dbReference type="InterPro" id="IPR000595">
    <property type="entry name" value="cNMP-bd_dom"/>
</dbReference>
<dbReference type="EC" id="3.1.1.5" evidence="3 12"/>
<feature type="short sequence motif" description="GXGXXG" evidence="11">
    <location>
        <begin position="1325"/>
        <end position="1330"/>
    </location>
</feature>
<feature type="compositionally biased region" description="Polar residues" evidence="13">
    <location>
        <begin position="334"/>
        <end position="357"/>
    </location>
</feature>
<dbReference type="Proteomes" id="UP001329825">
    <property type="component" value="Chromosome 6"/>
</dbReference>
<feature type="short sequence motif" description="GXSXG" evidence="11">
    <location>
        <begin position="1352"/>
        <end position="1356"/>
    </location>
</feature>
<dbReference type="Pfam" id="PF24179">
    <property type="entry name" value="NTE_Ploop"/>
    <property type="match status" value="1"/>
</dbReference>
<gene>
    <name evidence="16" type="ORF">IL334_004895</name>
</gene>
<dbReference type="SUPFAM" id="SSF52151">
    <property type="entry name" value="FabD/lysophospholipase-like"/>
    <property type="match status" value="1"/>
</dbReference>
<dbReference type="Gene3D" id="3.40.1090.10">
    <property type="entry name" value="Cytosolic phospholipase A2 catalytic domain"/>
    <property type="match status" value="2"/>
</dbReference>
<dbReference type="PROSITE" id="PS50042">
    <property type="entry name" value="CNMP_BINDING_3"/>
    <property type="match status" value="2"/>
</dbReference>
<feature type="domain" description="PNPLA" evidence="15">
    <location>
        <begin position="1321"/>
        <end position="1481"/>
    </location>
</feature>
<dbReference type="Pfam" id="PF00027">
    <property type="entry name" value="cNMP_binding"/>
    <property type="match status" value="1"/>
</dbReference>
<feature type="compositionally biased region" description="Polar residues" evidence="13">
    <location>
        <begin position="290"/>
        <end position="302"/>
    </location>
</feature>
<feature type="region of interest" description="Disordered" evidence="13">
    <location>
        <begin position="526"/>
        <end position="592"/>
    </location>
</feature>
<dbReference type="InterPro" id="IPR002641">
    <property type="entry name" value="PNPLA_dom"/>
</dbReference>
<dbReference type="InterPro" id="IPR001423">
    <property type="entry name" value="LysoPLipase_patatin_CS"/>
</dbReference>
<feature type="transmembrane region" description="Helical" evidence="12">
    <location>
        <begin position="12"/>
        <end position="30"/>
    </location>
</feature>
<evidence type="ECO:0000256" key="5">
    <source>
        <dbReference type="ARBA" id="ARBA00022692"/>
    </source>
</evidence>
<comment type="function">
    <text evidence="12">Intracellular phospholipase B that catalyzes the double deacylation of phosphatidylcholine (PC) to glycerophosphocholine (GroPCho). Plays an important role in membrane lipid homeostasis.</text>
</comment>
<evidence type="ECO:0000256" key="9">
    <source>
        <dbReference type="ARBA" id="ARBA00023098"/>
    </source>
</evidence>
<feature type="active site" description="Proton acceptor" evidence="11">
    <location>
        <position position="1468"/>
    </location>
</feature>
<comment type="catalytic activity">
    <reaction evidence="12">
        <text>a 1-acyl-sn-glycero-3-phosphocholine + H2O = sn-glycerol 3-phosphocholine + a fatty acid + H(+)</text>
        <dbReference type="Rhea" id="RHEA:15177"/>
        <dbReference type="ChEBI" id="CHEBI:15377"/>
        <dbReference type="ChEBI" id="CHEBI:15378"/>
        <dbReference type="ChEBI" id="CHEBI:16870"/>
        <dbReference type="ChEBI" id="CHEBI:28868"/>
        <dbReference type="ChEBI" id="CHEBI:58168"/>
        <dbReference type="EC" id="3.1.1.5"/>
    </reaction>
</comment>
<protein>
    <recommendedName>
        <fullName evidence="4 12">Lysophospholipase NTE1</fullName>
        <ecNumber evidence="3 12">3.1.1.5</ecNumber>
    </recommendedName>
    <alternativeName>
        <fullName evidence="12">Intracellular phospholipase B</fullName>
    </alternativeName>
</protein>
<keyword evidence="6 11" id="KW-0378">Hydrolase</keyword>
<feature type="region of interest" description="Disordered" evidence="13">
    <location>
        <begin position="490"/>
        <end position="511"/>
    </location>
</feature>
<dbReference type="GeneID" id="87957026"/>
<dbReference type="RefSeq" id="XP_062792661.1">
    <property type="nucleotide sequence ID" value="XM_062936610.1"/>
</dbReference>
<dbReference type="PANTHER" id="PTHR14226:SF29">
    <property type="entry name" value="NEUROPATHY TARGET ESTERASE SWS"/>
    <property type="match status" value="1"/>
</dbReference>
<evidence type="ECO:0000256" key="4">
    <source>
        <dbReference type="ARBA" id="ARBA00018317"/>
    </source>
</evidence>
<keyword evidence="17" id="KW-1185">Reference proteome</keyword>
<feature type="region of interest" description="Disordered" evidence="13">
    <location>
        <begin position="660"/>
        <end position="680"/>
    </location>
</feature>
<dbReference type="Pfam" id="PF01734">
    <property type="entry name" value="Patatin"/>
    <property type="match status" value="1"/>
</dbReference>
<dbReference type="PANTHER" id="PTHR14226">
    <property type="entry name" value="NEUROPATHY TARGET ESTERASE/SWISS CHEESE D.MELANOGASTER"/>
    <property type="match status" value="1"/>
</dbReference>
<dbReference type="InterPro" id="IPR050301">
    <property type="entry name" value="NTE"/>
</dbReference>
<evidence type="ECO:0000256" key="10">
    <source>
        <dbReference type="ARBA" id="ARBA00023136"/>
    </source>
</evidence>
<dbReference type="InterPro" id="IPR014710">
    <property type="entry name" value="RmlC-like_jellyroll"/>
</dbReference>
<evidence type="ECO:0000313" key="16">
    <source>
        <dbReference type="EMBL" id="WRT67921.1"/>
    </source>
</evidence>
<evidence type="ECO:0000256" key="2">
    <source>
        <dbReference type="ARBA" id="ARBA00006636"/>
    </source>
</evidence>
<evidence type="ECO:0000256" key="12">
    <source>
        <dbReference type="RuleBase" id="RU362043"/>
    </source>
</evidence>
<proteinExistence type="inferred from homology"/>
<feature type="region of interest" description="Disordered" evidence="13">
    <location>
        <begin position="842"/>
        <end position="862"/>
    </location>
</feature>
<reference evidence="16 17" key="1">
    <citation type="submission" date="2024-01" db="EMBL/GenBank/DDBJ databases">
        <title>Comparative genomics of Cryptococcus and Kwoniella reveals pathogenesis evolution and contrasting modes of karyotype evolution via chromosome fusion or intercentromeric recombination.</title>
        <authorList>
            <person name="Coelho M.A."/>
            <person name="David-Palma M."/>
            <person name="Shea T."/>
            <person name="Bowers K."/>
            <person name="McGinley-Smith S."/>
            <person name="Mohammad A.W."/>
            <person name="Gnirke A."/>
            <person name="Yurkov A.M."/>
            <person name="Nowrousian M."/>
            <person name="Sun S."/>
            <person name="Cuomo C.A."/>
            <person name="Heitman J."/>
        </authorList>
    </citation>
    <scope>NUCLEOTIDE SEQUENCE [LARGE SCALE GENOMIC DNA]</scope>
    <source>
        <strain evidence="16">CBS 11374</strain>
    </source>
</reference>
<dbReference type="InterPro" id="IPR056556">
    <property type="entry name" value="NTE1_P-loop_dom"/>
</dbReference>
<evidence type="ECO:0000256" key="7">
    <source>
        <dbReference type="ARBA" id="ARBA00022963"/>
    </source>
</evidence>
<dbReference type="InterPro" id="IPR016035">
    <property type="entry name" value="Acyl_Trfase/lysoPLipase"/>
</dbReference>
<feature type="domain" description="Cyclic nucleotide-binding" evidence="14">
    <location>
        <begin position="982"/>
        <end position="1055"/>
    </location>
</feature>
<keyword evidence="12" id="KW-0256">Endoplasmic reticulum</keyword>
<evidence type="ECO:0000256" key="6">
    <source>
        <dbReference type="ARBA" id="ARBA00022801"/>
    </source>
</evidence>
<evidence type="ECO:0000313" key="17">
    <source>
        <dbReference type="Proteomes" id="UP001329825"/>
    </source>
</evidence>
<feature type="domain" description="Cyclic nucleotide-binding" evidence="14">
    <location>
        <begin position="792"/>
        <end position="833"/>
    </location>
</feature>
<dbReference type="Gene3D" id="2.60.120.10">
    <property type="entry name" value="Jelly Rolls"/>
    <property type="match status" value="2"/>
</dbReference>
<evidence type="ECO:0000256" key="1">
    <source>
        <dbReference type="ARBA" id="ARBA00004370"/>
    </source>
</evidence>
<dbReference type="EMBL" id="CP141886">
    <property type="protein sequence ID" value="WRT67921.1"/>
    <property type="molecule type" value="Genomic_DNA"/>
</dbReference>
<sequence length="1622" mass="175873">MSQVPAPPDSNGNPLIALAVAVIYAILYVLQGVRNVVGVLTIGLPSAIVRMLHYSFTISLGFPHFLALFAGALLGLFFLVRYRYLTRYTKLKEPALPPPSPPSLTAELLPLDTPGIGLRNKRSRSGSFHNYLDDFLSAIRIFGYLEKPVFHELSRHLQTRRLAAGDTLDIGGGDFWCVVEGKVQVFAPDSPIDKSRPSSPDSYNQSSFNGYHLLNEVSTGGTLSSLFSILSLFTEDIKLSWTPPVEEEDTEEVLMDDTMSRDPTLLPPGQRRSRANSDVSQLDQEILSKSVGSPNESSPTDNTRPRRPRSSSLGTAEGLGLSEGPKAELPSRSMPATTSHSPSAESPRQESSLSSPNDGPILRNFPSTTTSPLRDSPRPLKRSPKREDTGASALKGTIARATVDTTLAVIPAAAFRKLTRKFPKASGTVVQVVLERFSRVTFMTAHKYLGLTKEILRSESSLNSLVSHPLPRFFYTGGGMQALRSRFQPEAQANDKGHKDFSSINSSPSGRVSSKDYFNFVPSSPTVKAPSLPSTTPKQVPTTPSGKGGAFAPRGFTAMTKIEDSPKVASSDDGASGKQPSVDPPTAAMFSPDTAARHGRTFVRRASAMRKQVAAGDLAMAQRNLPDEKGGAYYRPGVQTPGLPRMDTWLGRFSSSTDLAHHNGVSVSPTSSEGGTPQDEGFDLKEAVLMNIAKSIGLAQPQEGNIDSIGKNSIPPSVSALSTPNSPMFPPNGRSNVKSPFGNVLDMMAASTHEGVLGGMLREAALKAKVDDEASSVSASVQDSQFGTAVGDKKILKDLEGNVEILFFKKGSVLVKEGERSPGMYYVIDGFLETSLPVHQSGISTPRSSTSVNPTSASPPPSTFANVNGRPFGAALGLGSAHTNGSSSPSNGGRHEETLYTVKPGGIAGYLSSLCSTDSYVNITAKTDCFVGFLPYNTLEKIIERRPIVLLTLAKRLLSLLSPLVLHIDAGLDWQQLGAGQYEKGDKATDFYIVINGRLRSFHDKDGSMQVLREYGQNDSIGELDVITAVNRSDTVNAIRDSELVRIPGALFDAISVKHPATTVQFMRLIAGRVRKAIGDEMKIGHSPVGSAPTDVNLKTVCIIGSNRNIPVAHFAGKLKTSLEELGASTSYLDQGTVMRHLGRHAFARIGKLKVAGWLADQEQHYRSVLYVADSPPSSSWTLTCIRQADLVLVLAMGDDPSLGEYEKLLLATKTTARKELILLHDERAVAPGSTRPWLVNRPWIHAHHHVELPGVVTPSKVTQTPHDAAAVAAFKHLRERVEGRIRKYRGLRPFARPRRPAHMNDFARIARRLCGKQIGLVLGGGGARGISHIGMLQALEEYGIPIDAIGGCSIGSFVGGLYARETDLLETAGRTKQFAGRMGSMLRILSDVTYPFVAYTTGHEFNKAFYNTHIEDMWIPFFANSTNITHSRMEIHRTGYAWRYVRASMTLAGLLPPLSDNGNLLVDGGYMDNTPIEPLRSNGIRDIIVVDVGSIDDTSPRNYGDSVSGWWIFVNRFNPFYERKVLSMTEISSRLTYVSSVKTLEDVKSAPGCLYIAMPVQQFDTLGGFKRFSEVLNIGLKAGREALKKWKDEGKLPTGLVDASKGAIAIQRGNRLRRMSI</sequence>
<evidence type="ECO:0000256" key="13">
    <source>
        <dbReference type="SAM" id="MobiDB-lite"/>
    </source>
</evidence>
<dbReference type="PROSITE" id="PS51635">
    <property type="entry name" value="PNPLA"/>
    <property type="match status" value="1"/>
</dbReference>
<evidence type="ECO:0000256" key="11">
    <source>
        <dbReference type="PROSITE-ProRule" id="PRU01161"/>
    </source>
</evidence>
<keyword evidence="9 11" id="KW-0443">Lipid metabolism</keyword>
<accession>A0ABZ1D223</accession>
<evidence type="ECO:0000259" key="14">
    <source>
        <dbReference type="PROSITE" id="PS50042"/>
    </source>
</evidence>
<dbReference type="CDD" id="cd00038">
    <property type="entry name" value="CAP_ED"/>
    <property type="match status" value="2"/>
</dbReference>
<name>A0ABZ1D223_9TREE</name>
<feature type="transmembrane region" description="Helical" evidence="12">
    <location>
        <begin position="62"/>
        <end position="82"/>
    </location>
</feature>
<feature type="region of interest" description="Disordered" evidence="13">
    <location>
        <begin position="243"/>
        <end position="394"/>
    </location>
</feature>